<dbReference type="InterPro" id="IPR052017">
    <property type="entry name" value="TSUP"/>
</dbReference>
<keyword evidence="5 8" id="KW-0812">Transmembrane</keyword>
<name>A0A841RAI1_9SPIO</name>
<comment type="subcellular location">
    <subcellularLocation>
        <location evidence="1 8">Cell membrane</location>
        <topology evidence="1 8">Multi-pass membrane protein</topology>
    </subcellularLocation>
</comment>
<keyword evidence="4 8" id="KW-1003">Cell membrane</keyword>
<keyword evidence="6 8" id="KW-1133">Transmembrane helix</keyword>
<dbReference type="Pfam" id="PF01925">
    <property type="entry name" value="TauE"/>
    <property type="match status" value="1"/>
</dbReference>
<comment type="similarity">
    <text evidence="2 8">Belongs to the 4-toluene sulfonate uptake permease (TSUP) (TC 2.A.102) family.</text>
</comment>
<dbReference type="Proteomes" id="UP000587760">
    <property type="component" value="Unassembled WGS sequence"/>
</dbReference>
<keyword evidence="3" id="KW-0813">Transport</keyword>
<feature type="transmembrane region" description="Helical" evidence="8">
    <location>
        <begin position="76"/>
        <end position="95"/>
    </location>
</feature>
<dbReference type="InterPro" id="IPR002781">
    <property type="entry name" value="TM_pro_TauE-like"/>
</dbReference>
<dbReference type="GO" id="GO:0005886">
    <property type="term" value="C:plasma membrane"/>
    <property type="evidence" value="ECO:0007669"/>
    <property type="project" value="UniProtKB-SubCell"/>
</dbReference>
<evidence type="ECO:0000256" key="1">
    <source>
        <dbReference type="ARBA" id="ARBA00004651"/>
    </source>
</evidence>
<accession>A0A841RAI1</accession>
<dbReference type="PANTHER" id="PTHR30269">
    <property type="entry name" value="TRANSMEMBRANE PROTEIN YFCA"/>
    <property type="match status" value="1"/>
</dbReference>
<proteinExistence type="inferred from homology"/>
<evidence type="ECO:0000256" key="8">
    <source>
        <dbReference type="RuleBase" id="RU363041"/>
    </source>
</evidence>
<evidence type="ECO:0000256" key="4">
    <source>
        <dbReference type="ARBA" id="ARBA00022475"/>
    </source>
</evidence>
<dbReference type="AlphaFoldDB" id="A0A841RAI1"/>
<protein>
    <recommendedName>
        <fullName evidence="8">Probable membrane transporter protein</fullName>
    </recommendedName>
</protein>
<feature type="transmembrane region" description="Helical" evidence="8">
    <location>
        <begin position="230"/>
        <end position="248"/>
    </location>
</feature>
<organism evidence="9 10">
    <name type="scientific">Spirochaeta isovalerica</name>
    <dbReference type="NCBI Taxonomy" id="150"/>
    <lineage>
        <taxon>Bacteria</taxon>
        <taxon>Pseudomonadati</taxon>
        <taxon>Spirochaetota</taxon>
        <taxon>Spirochaetia</taxon>
        <taxon>Spirochaetales</taxon>
        <taxon>Spirochaetaceae</taxon>
        <taxon>Spirochaeta</taxon>
    </lineage>
</organism>
<reference evidence="9 10" key="1">
    <citation type="submission" date="2020-08" db="EMBL/GenBank/DDBJ databases">
        <title>Genomic Encyclopedia of Type Strains, Phase IV (KMG-IV): sequencing the most valuable type-strain genomes for metagenomic binning, comparative biology and taxonomic classification.</title>
        <authorList>
            <person name="Goeker M."/>
        </authorList>
    </citation>
    <scope>NUCLEOTIDE SEQUENCE [LARGE SCALE GENOMIC DNA]</scope>
    <source>
        <strain evidence="9 10">DSM 2461</strain>
    </source>
</reference>
<gene>
    <name evidence="9" type="ORF">HNR50_001346</name>
</gene>
<comment type="caution">
    <text evidence="9">The sequence shown here is derived from an EMBL/GenBank/DDBJ whole genome shotgun (WGS) entry which is preliminary data.</text>
</comment>
<evidence type="ECO:0000256" key="7">
    <source>
        <dbReference type="ARBA" id="ARBA00023136"/>
    </source>
</evidence>
<feature type="transmembrane region" description="Helical" evidence="8">
    <location>
        <begin position="184"/>
        <end position="210"/>
    </location>
</feature>
<evidence type="ECO:0000313" key="10">
    <source>
        <dbReference type="Proteomes" id="UP000587760"/>
    </source>
</evidence>
<evidence type="ECO:0000256" key="3">
    <source>
        <dbReference type="ARBA" id="ARBA00022448"/>
    </source>
</evidence>
<feature type="transmembrane region" description="Helical" evidence="8">
    <location>
        <begin position="101"/>
        <end position="119"/>
    </location>
</feature>
<dbReference type="RefSeq" id="WP_184745134.1">
    <property type="nucleotide sequence ID" value="NZ_JACHGJ010000002.1"/>
</dbReference>
<keyword evidence="10" id="KW-1185">Reference proteome</keyword>
<sequence length="252" mass="27179">MEITLLTALIMAATGFLAGFVDSIAGGGGIITVPVLLSLGLPPHLALGTNKFQASFGSVTSAWRYYRKGLFTLKETWLGVLFTFAGAAAGTILIQMIEADFLMKAIPLFLLAVFLYTLFSPELGANDRQVGMARYIFYPVFGLLLGFYDGFFGPGTGSFWTIALVVLLGLNLKKATGTTKIMNFTSNIVSLAVFIMGGKVVFLAGLFMGSGQIAGAWTGSHLVIKHSTKFIRVFFLIVVAATIARIIWKEFF</sequence>
<dbReference type="EMBL" id="JACHGJ010000002">
    <property type="protein sequence ID" value="MBB6479688.1"/>
    <property type="molecule type" value="Genomic_DNA"/>
</dbReference>
<dbReference type="PANTHER" id="PTHR30269:SF25">
    <property type="entry name" value="MEMBRANE TRANSPORTER PROTEIN-RELATED"/>
    <property type="match status" value="1"/>
</dbReference>
<evidence type="ECO:0000256" key="6">
    <source>
        <dbReference type="ARBA" id="ARBA00022989"/>
    </source>
</evidence>
<evidence type="ECO:0000256" key="2">
    <source>
        <dbReference type="ARBA" id="ARBA00009142"/>
    </source>
</evidence>
<feature type="transmembrane region" description="Helical" evidence="8">
    <location>
        <begin position="131"/>
        <end position="148"/>
    </location>
</feature>
<evidence type="ECO:0000256" key="5">
    <source>
        <dbReference type="ARBA" id="ARBA00022692"/>
    </source>
</evidence>
<evidence type="ECO:0000313" key="9">
    <source>
        <dbReference type="EMBL" id="MBB6479688.1"/>
    </source>
</evidence>
<keyword evidence="7 8" id="KW-0472">Membrane</keyword>